<organism evidence="1 2">
    <name type="scientific">Rhodohalobacter sulfatireducens</name>
    <dbReference type="NCBI Taxonomy" id="2911366"/>
    <lineage>
        <taxon>Bacteria</taxon>
        <taxon>Pseudomonadati</taxon>
        <taxon>Balneolota</taxon>
        <taxon>Balneolia</taxon>
        <taxon>Balneolales</taxon>
        <taxon>Balneolaceae</taxon>
        <taxon>Rhodohalobacter</taxon>
    </lineage>
</organism>
<gene>
    <name evidence="1" type="ORF">L6773_11880</name>
</gene>
<keyword evidence="2" id="KW-1185">Reference proteome</keyword>
<dbReference type="Pfam" id="PF11376">
    <property type="entry name" value="DUF3179"/>
    <property type="match status" value="1"/>
</dbReference>
<sequence length="368" mass="41262">MKNIQTIIIILISQIIFFPSNIFSQSFSGWKTDTSKRSIELSELKSGGPPKDGIPAINNPNFISSKEADSWIDPDEPVISFELNGSARAYPLQILIWHEIVNDNFGDIPVLVTFCPLCYSAIVFDRRIDGETHQFGVSGFLRHSDMIMFDRKTESLWQQFTGEAIVGDYTGKQLKILPSQIISYQQFKEAHPDGEVLSKNTGVDRPYGRNPYSGYDDVNNTPFLAGDIEDDRLKPLQKVIGVRIGDQQKAYPYPISQSKEVINDELADEPIVIFHVEGARSALDAPEISDSRKDGSTGAYSRSVNGETLTFYDDGSEIKDRETDSTWIITGEAVSGPMAGEKLEPLIFGDYFAFAWLVFWPETEIFED</sequence>
<reference evidence="1" key="2">
    <citation type="submission" date="2024-05" db="EMBL/GenBank/DDBJ databases">
        <title>Rhodohalobacter halophilus gen. nov., sp. nov., a moderately halophilic member of the family Balneolaceae.</title>
        <authorList>
            <person name="Xia J."/>
        </authorList>
    </citation>
    <scope>NUCLEOTIDE SEQUENCE</scope>
    <source>
        <strain evidence="1">WB101</strain>
    </source>
</reference>
<name>A0ABS9KEL9_9BACT</name>
<dbReference type="Proteomes" id="UP001165366">
    <property type="component" value="Unassembled WGS sequence"/>
</dbReference>
<protein>
    <submittedName>
        <fullName evidence="1">DUF3179 domain-containing protein</fullName>
    </submittedName>
</protein>
<comment type="caution">
    <text evidence="1">The sequence shown here is derived from an EMBL/GenBank/DDBJ whole genome shotgun (WGS) entry which is preliminary data.</text>
</comment>
<reference evidence="1" key="1">
    <citation type="submission" date="2022-01" db="EMBL/GenBank/DDBJ databases">
        <authorList>
            <person name="Wang Y."/>
        </authorList>
    </citation>
    <scope>NUCLEOTIDE SEQUENCE</scope>
    <source>
        <strain evidence="1">WB101</strain>
    </source>
</reference>
<evidence type="ECO:0000313" key="2">
    <source>
        <dbReference type="Proteomes" id="UP001165366"/>
    </source>
</evidence>
<dbReference type="EMBL" id="JAKLWS010000014">
    <property type="protein sequence ID" value="MCG2589268.1"/>
    <property type="molecule type" value="Genomic_DNA"/>
</dbReference>
<proteinExistence type="predicted"/>
<dbReference type="RefSeq" id="WP_237854631.1">
    <property type="nucleotide sequence ID" value="NZ_JAKLWS010000014.1"/>
</dbReference>
<accession>A0ABS9KEL9</accession>
<evidence type="ECO:0000313" key="1">
    <source>
        <dbReference type="EMBL" id="MCG2589268.1"/>
    </source>
</evidence>
<dbReference type="InterPro" id="IPR021516">
    <property type="entry name" value="DUF3179"/>
</dbReference>